<organism evidence="3 7">
    <name type="scientific">Didymodactylos carnosus</name>
    <dbReference type="NCBI Taxonomy" id="1234261"/>
    <lineage>
        <taxon>Eukaryota</taxon>
        <taxon>Metazoa</taxon>
        <taxon>Spiralia</taxon>
        <taxon>Gnathifera</taxon>
        <taxon>Rotifera</taxon>
        <taxon>Eurotatoria</taxon>
        <taxon>Bdelloidea</taxon>
        <taxon>Philodinida</taxon>
        <taxon>Philodinidae</taxon>
        <taxon>Didymodactylos</taxon>
    </lineage>
</organism>
<dbReference type="Proteomes" id="UP000681722">
    <property type="component" value="Unassembled WGS sequence"/>
</dbReference>
<evidence type="ECO:0000313" key="6">
    <source>
        <dbReference type="EMBL" id="CAF3612151.1"/>
    </source>
</evidence>
<dbReference type="GO" id="GO:0032040">
    <property type="term" value="C:small-subunit processome"/>
    <property type="evidence" value="ECO:0007669"/>
    <property type="project" value="TreeGrafter"/>
</dbReference>
<evidence type="ECO:0000313" key="4">
    <source>
        <dbReference type="EMBL" id="CAF0827691.1"/>
    </source>
</evidence>
<gene>
    <name evidence="3" type="ORF">GPM918_LOCUS2022</name>
    <name evidence="4" type="ORF">OVA965_LOCUS5981</name>
    <name evidence="5" type="ORF">SRO942_LOCUS2022</name>
    <name evidence="6" type="ORF">TMI583_LOCUS5977</name>
</gene>
<dbReference type="PANTHER" id="PTHR13237">
    <property type="entry name" value="SOMETHING ABOUT SILENCING PROTEIN 10-RELATED"/>
    <property type="match status" value="1"/>
</dbReference>
<evidence type="ECO:0000313" key="5">
    <source>
        <dbReference type="EMBL" id="CAF3555069.1"/>
    </source>
</evidence>
<evidence type="ECO:0000256" key="2">
    <source>
        <dbReference type="SAM" id="MobiDB-lite"/>
    </source>
</evidence>
<dbReference type="Proteomes" id="UP000682733">
    <property type="component" value="Unassembled WGS sequence"/>
</dbReference>
<dbReference type="EMBL" id="CAJNOK010001738">
    <property type="protein sequence ID" value="CAF0827691.1"/>
    <property type="molecule type" value="Genomic_DNA"/>
</dbReference>
<dbReference type="PANTHER" id="PTHR13237:SF9">
    <property type="entry name" value="NEUROGUIDIN"/>
    <property type="match status" value="1"/>
</dbReference>
<feature type="region of interest" description="Disordered" evidence="2">
    <location>
        <begin position="291"/>
        <end position="331"/>
    </location>
</feature>
<accession>A0A813QUY5</accession>
<name>A0A813QUY5_9BILA</name>
<dbReference type="AlphaFoldDB" id="A0A813QUY5"/>
<dbReference type="GO" id="GO:0000462">
    <property type="term" value="P:maturation of SSU-rRNA from tricistronic rRNA transcript (SSU-rRNA, 5.8S rRNA, LSU-rRNA)"/>
    <property type="evidence" value="ECO:0007669"/>
    <property type="project" value="TreeGrafter"/>
</dbReference>
<feature type="compositionally biased region" description="Basic residues" evidence="2">
    <location>
        <begin position="299"/>
        <end position="331"/>
    </location>
</feature>
<evidence type="ECO:0000256" key="1">
    <source>
        <dbReference type="ARBA" id="ARBA00010979"/>
    </source>
</evidence>
<evidence type="ECO:0000313" key="3">
    <source>
        <dbReference type="EMBL" id="CAF0772794.1"/>
    </source>
</evidence>
<reference evidence="3" key="1">
    <citation type="submission" date="2021-02" db="EMBL/GenBank/DDBJ databases">
        <authorList>
            <person name="Nowell W R."/>
        </authorList>
    </citation>
    <scope>NUCLEOTIDE SEQUENCE</scope>
</reference>
<dbReference type="OrthoDB" id="203440at2759"/>
<sequence>MRFQIMSESTNILHKTIEKYEEFNEQLRDFTKSLLLFEKMQHQSLRNDDNGISILNVKNELLLHYMTNLCTIMLKKSAGQSLTNDKNKTILLRLCEIRTYIEKTRPIEQKLQYQIDKLLKMDSSSGEQDFLKHRANIDNFDEETSHINGDKNGEQEKKMDEDEPKLYRPPKLVPLAFEDDISTKGKTLKRLEYLKRRAYYSNVLQDYKEKYSDAPEEYFDTDRSRLLKDNRLYKDKVNFEEDYLKRLPQTKLELKQLNRSISNRNNLNTITDNIQDGRLLYEDEDDDDMDFIGGDGGGRKNKNKSKTTMKGRKRLKKKGMKRLKSKGKKRA</sequence>
<comment type="similarity">
    <text evidence="1">Belongs to the SAS10 family.</text>
</comment>
<dbReference type="InterPro" id="IPR007146">
    <property type="entry name" value="Sas10/Utp3/C1D"/>
</dbReference>
<dbReference type="EMBL" id="CAJOBA010001738">
    <property type="protein sequence ID" value="CAF3612151.1"/>
    <property type="molecule type" value="Genomic_DNA"/>
</dbReference>
<comment type="caution">
    <text evidence="3">The sequence shown here is derived from an EMBL/GenBank/DDBJ whole genome shotgun (WGS) entry which is preliminary data.</text>
</comment>
<dbReference type="EMBL" id="CAJNOQ010000210">
    <property type="protein sequence ID" value="CAF0772794.1"/>
    <property type="molecule type" value="Genomic_DNA"/>
</dbReference>
<dbReference type="Proteomes" id="UP000663829">
    <property type="component" value="Unassembled WGS sequence"/>
</dbReference>
<dbReference type="EMBL" id="CAJOBC010000210">
    <property type="protein sequence ID" value="CAF3555069.1"/>
    <property type="molecule type" value="Genomic_DNA"/>
</dbReference>
<keyword evidence="7" id="KW-1185">Reference proteome</keyword>
<dbReference type="Proteomes" id="UP000677228">
    <property type="component" value="Unassembled WGS sequence"/>
</dbReference>
<dbReference type="Pfam" id="PF04000">
    <property type="entry name" value="Sas10_Utp3"/>
    <property type="match status" value="1"/>
</dbReference>
<feature type="region of interest" description="Disordered" evidence="2">
    <location>
        <begin position="141"/>
        <end position="165"/>
    </location>
</feature>
<proteinExistence type="inferred from homology"/>
<evidence type="ECO:0000313" key="7">
    <source>
        <dbReference type="Proteomes" id="UP000663829"/>
    </source>
</evidence>
<feature type="compositionally biased region" description="Basic and acidic residues" evidence="2">
    <location>
        <begin position="143"/>
        <end position="165"/>
    </location>
</feature>
<protein>
    <submittedName>
        <fullName evidence="3">Uncharacterized protein</fullName>
    </submittedName>
</protein>